<proteinExistence type="predicted"/>
<keyword evidence="2" id="KW-1185">Reference proteome</keyword>
<evidence type="ECO:0000313" key="1">
    <source>
        <dbReference type="EMBL" id="KAG2216108.1"/>
    </source>
</evidence>
<evidence type="ECO:0000313" key="2">
    <source>
        <dbReference type="Proteomes" id="UP000646827"/>
    </source>
</evidence>
<reference evidence="1 2" key="1">
    <citation type="submission" date="2020-12" db="EMBL/GenBank/DDBJ databases">
        <title>Metabolic potential, ecology and presence of endohyphal bacteria is reflected in genomic diversity of Mucoromycotina.</title>
        <authorList>
            <person name="Muszewska A."/>
            <person name="Okrasinska A."/>
            <person name="Steczkiewicz K."/>
            <person name="Drgas O."/>
            <person name="Orlowska M."/>
            <person name="Perlinska-Lenart U."/>
            <person name="Aleksandrzak-Piekarczyk T."/>
            <person name="Szatraj K."/>
            <person name="Zielenkiewicz U."/>
            <person name="Pilsyk S."/>
            <person name="Malc E."/>
            <person name="Mieczkowski P."/>
            <person name="Kruszewska J.S."/>
            <person name="Biernat P."/>
            <person name="Pawlowska J."/>
        </authorList>
    </citation>
    <scope>NUCLEOTIDE SEQUENCE [LARGE SCALE GENOMIC DNA]</scope>
    <source>
        <strain evidence="1 2">CBS 142.35</strain>
    </source>
</reference>
<name>A0A8H7RT13_9FUNG</name>
<sequence length="566" mass="64312">MGRLDSMQGEMTSISQAISRLQETVNLLVERQGQQDVASDQDRAESDDEADKLLLDFVRQPRTTTGKVRNSTKSDVEAAILALVNGNVEEQQKKLAGINKHVDTAISRMKMMVPRNKVPHSWTLQDRSIRDAITELLLDLVSKNHPFVPLDACEKNWIARYFLVQKWNNIHTRDDNEESMVVTNKSRQRSLDRQEAPCRSVLPWNLGRLYASSQFRALASVSHPAALPPALTWEVSMYGIPSVLVVMPVPTAAPPTAPPPRSILCYLLDDLNPNGLYYPRIFLWLPHLLLEKLGKTLKYPMCNYDLKSKGYTDKPRRVVDITERGVSKTVGDLLRPCMQNSVGPKRFQKILRELHKLKHARSEFQYLNAAMFRIESPTIDQYFISNSNNVLCSFSDFDDKNGYDGFIPSPQYFHSFYTSYTEEIRHLLDKQMLALDAKYLKGDYSFKIIKRIGNVDGAPIFTALYTTLNEYKEVRLQFLVPATSLFHLKGDKNILEDVFPPLKEALQPVTDSKLGRVMDYSQYPKLTIPGDSVEIRCINEADEIASGALELLDFIKTPTSSTSEPM</sequence>
<dbReference type="OrthoDB" id="1920326at2759"/>
<protein>
    <submittedName>
        <fullName evidence="1">Uncharacterized protein</fullName>
    </submittedName>
</protein>
<dbReference type="EMBL" id="JAEPRB010000455">
    <property type="protein sequence ID" value="KAG2216108.1"/>
    <property type="molecule type" value="Genomic_DNA"/>
</dbReference>
<accession>A0A8H7RT13</accession>
<comment type="caution">
    <text evidence="1">The sequence shown here is derived from an EMBL/GenBank/DDBJ whole genome shotgun (WGS) entry which is preliminary data.</text>
</comment>
<organism evidence="1 2">
    <name type="scientific">Circinella minor</name>
    <dbReference type="NCBI Taxonomy" id="1195481"/>
    <lineage>
        <taxon>Eukaryota</taxon>
        <taxon>Fungi</taxon>
        <taxon>Fungi incertae sedis</taxon>
        <taxon>Mucoromycota</taxon>
        <taxon>Mucoromycotina</taxon>
        <taxon>Mucoromycetes</taxon>
        <taxon>Mucorales</taxon>
        <taxon>Lichtheimiaceae</taxon>
        <taxon>Circinella</taxon>
    </lineage>
</organism>
<dbReference type="Proteomes" id="UP000646827">
    <property type="component" value="Unassembled WGS sequence"/>
</dbReference>
<gene>
    <name evidence="1" type="ORF">INT45_001912</name>
</gene>
<dbReference type="AlphaFoldDB" id="A0A8H7RT13"/>